<organism evidence="2 3">
    <name type="scientific">Athelia psychrophila</name>
    <dbReference type="NCBI Taxonomy" id="1759441"/>
    <lineage>
        <taxon>Eukaryota</taxon>
        <taxon>Fungi</taxon>
        <taxon>Dikarya</taxon>
        <taxon>Basidiomycota</taxon>
        <taxon>Agaricomycotina</taxon>
        <taxon>Agaricomycetes</taxon>
        <taxon>Agaricomycetidae</taxon>
        <taxon>Atheliales</taxon>
        <taxon>Atheliaceae</taxon>
        <taxon>Athelia</taxon>
    </lineage>
</organism>
<dbReference type="OrthoDB" id="3245393at2759"/>
<dbReference type="Proteomes" id="UP000076532">
    <property type="component" value="Unassembled WGS sequence"/>
</dbReference>
<proteinExistence type="predicted"/>
<feature type="transmembrane region" description="Helical" evidence="1">
    <location>
        <begin position="36"/>
        <end position="55"/>
    </location>
</feature>
<keyword evidence="3" id="KW-1185">Reference proteome</keyword>
<evidence type="ECO:0000313" key="3">
    <source>
        <dbReference type="Proteomes" id="UP000076532"/>
    </source>
</evidence>
<gene>
    <name evidence="2" type="ORF">FIBSPDRAFT_996442</name>
</gene>
<name>A0A165WY23_9AGAM</name>
<dbReference type="AlphaFoldDB" id="A0A165WY23"/>
<keyword evidence="1" id="KW-0472">Membrane</keyword>
<sequence>MMNQMMPLDDFPFGNFTPDGSKQLTPATVLVAQKGFVYFTAGLCALLGITLFFIFGRVPAPALYIQRAIDVAQLADLEHNASTLEGRAVATTVEQIADLGRDGNDAETQNRVLHGIGSSTVTFRFMRHSLLGELSSIASPPARLPPSFISVTSSIIGAAMCFASCSQISGDVVSGEEEVAIEHVQEGRIAPAWPLYTTGLSSFPSFAVPVSQPFFSCSSSKEPPRSHSSSRRHYPPSRRIFRLGDLALM</sequence>
<evidence type="ECO:0000256" key="1">
    <source>
        <dbReference type="SAM" id="Phobius"/>
    </source>
</evidence>
<keyword evidence="1" id="KW-0812">Transmembrane</keyword>
<keyword evidence="1" id="KW-1133">Transmembrane helix</keyword>
<reference evidence="2 3" key="1">
    <citation type="journal article" date="2016" name="Mol. Biol. Evol.">
        <title>Comparative Genomics of Early-Diverging Mushroom-Forming Fungi Provides Insights into the Origins of Lignocellulose Decay Capabilities.</title>
        <authorList>
            <person name="Nagy L.G."/>
            <person name="Riley R."/>
            <person name="Tritt A."/>
            <person name="Adam C."/>
            <person name="Daum C."/>
            <person name="Floudas D."/>
            <person name="Sun H."/>
            <person name="Yadav J.S."/>
            <person name="Pangilinan J."/>
            <person name="Larsson K.H."/>
            <person name="Matsuura K."/>
            <person name="Barry K."/>
            <person name="Labutti K."/>
            <person name="Kuo R."/>
            <person name="Ohm R.A."/>
            <person name="Bhattacharya S.S."/>
            <person name="Shirouzu T."/>
            <person name="Yoshinaga Y."/>
            <person name="Martin F.M."/>
            <person name="Grigoriev I.V."/>
            <person name="Hibbett D.S."/>
        </authorList>
    </citation>
    <scope>NUCLEOTIDE SEQUENCE [LARGE SCALE GENOMIC DNA]</scope>
    <source>
        <strain evidence="2 3">CBS 109695</strain>
    </source>
</reference>
<protein>
    <submittedName>
        <fullName evidence="2">Uncharacterized protein</fullName>
    </submittedName>
</protein>
<evidence type="ECO:0000313" key="2">
    <source>
        <dbReference type="EMBL" id="KZP08021.1"/>
    </source>
</evidence>
<dbReference type="EMBL" id="KV417733">
    <property type="protein sequence ID" value="KZP08021.1"/>
    <property type="molecule type" value="Genomic_DNA"/>
</dbReference>
<accession>A0A165WY23</accession>